<dbReference type="PROSITE" id="PS51257">
    <property type="entry name" value="PROKAR_LIPOPROTEIN"/>
    <property type="match status" value="1"/>
</dbReference>
<organism evidence="1 2">
    <name type="scientific">Acinetobacter towneri</name>
    <dbReference type="NCBI Taxonomy" id="202956"/>
    <lineage>
        <taxon>Bacteria</taxon>
        <taxon>Pseudomonadati</taxon>
        <taxon>Pseudomonadota</taxon>
        <taxon>Gammaproteobacteria</taxon>
        <taxon>Moraxellales</taxon>
        <taxon>Moraxellaceae</taxon>
        <taxon>Acinetobacter</taxon>
    </lineage>
</organism>
<proteinExistence type="predicted"/>
<protein>
    <submittedName>
        <fullName evidence="1">DUF3887 domain-containing protein</fullName>
    </submittedName>
</protein>
<evidence type="ECO:0000313" key="1">
    <source>
        <dbReference type="EMBL" id="OFE43773.1"/>
    </source>
</evidence>
<reference evidence="1 2" key="1">
    <citation type="submission" date="2016-10" db="EMBL/GenBank/DDBJ databases">
        <title>Genome of airborne Acinetobacter sp. 5-2Ac02 in the hospital environment: Species near to Acinetobacter towneri.</title>
        <authorList>
            <person name="Barbosa B."/>
            <person name="Fernandez-Garcia L."/>
            <person name="Gato E."/>
            <person name="Leao R."/>
            <person name="Albano R."/>
            <person name="Fernandez B."/>
            <person name="Fernandez-Cuenca F."/>
            <person name="Marques E."/>
            <person name="Tomas M."/>
        </authorList>
    </citation>
    <scope>NUCLEOTIDE SEQUENCE [LARGE SCALE GENOMIC DNA]</scope>
    <source>
        <strain evidence="1 2">5-2Ac02</strain>
    </source>
</reference>
<comment type="caution">
    <text evidence="1">The sequence shown here is derived from an EMBL/GenBank/DDBJ whole genome shotgun (WGS) entry which is preliminary data.</text>
</comment>
<evidence type="ECO:0000313" key="2">
    <source>
        <dbReference type="Proteomes" id="UP000186931"/>
    </source>
</evidence>
<accession>A0A1E8E3K1</accession>
<gene>
    <name evidence="1" type="ORF">BJN41_04845</name>
</gene>
<dbReference type="EMBL" id="MKQS01000009">
    <property type="protein sequence ID" value="OFE43773.1"/>
    <property type="molecule type" value="Genomic_DNA"/>
</dbReference>
<dbReference type="STRING" id="202956.BJN41_04845"/>
<name>A0A1E8E3K1_9GAMM</name>
<dbReference type="AlphaFoldDB" id="A0A1E8E3K1"/>
<dbReference type="Proteomes" id="UP000186931">
    <property type="component" value="Unassembled WGS sequence"/>
</dbReference>
<sequence length="145" mass="16693">MKIRCVICATILSLAGCGQVQDNVPEPTEAQQQVAFSAYTDLQKGQYEQFLSHLEPELQQYFQENQRVMKKFTSAIPKDTERSRTLMIKKIEQQANHSQQYKVSYEIAYPKNLVQYDVSFDEGINALTAKNQPKIRNLNIQVFGE</sequence>